<comment type="subunit">
    <text evidence="4">Heterodimer of an alpha subunit and a beta subunit processed from the same precursor.</text>
</comment>
<dbReference type="RefSeq" id="WP_249701636.1">
    <property type="nucleotide sequence ID" value="NZ_JAMFLX010000039.1"/>
</dbReference>
<dbReference type="Gene3D" id="1.10.439.10">
    <property type="entry name" value="Penicillin Amidohydrolase, domain 1"/>
    <property type="match status" value="1"/>
</dbReference>
<dbReference type="PIRSF" id="PIRSF001227">
    <property type="entry name" value="Pen_acylase"/>
    <property type="match status" value="1"/>
</dbReference>
<sequence length="795" mass="88371">MLALIRRWLLLVLVLAVIAILSIYGFLSLSLPQLDGTVSSPDVQLPVRVDRDRQGIPTVTGKTRSDVAFATGYLHAQDRFFQMDLGRRNSAGELSELVGKAALEHDRSVRIHLFRRVAEQVVENLSEDERELLQAYTAGVNQGLSDLDSWPFEYLLLRTKPAFWKPEDTFLTVFSMYLDLSDDQAGRDAGKGFIASVAGRGVANFISPSATPWEAPLDNSFMPEPDIPGEDQVNLRLKSDRDFEGLTGVFKPSTVIGSNNFAVSGNLSEHDGAIVEDDMHLSLRVPTIWYRMQFVYGEDGQESKITGVTLPGTPFMVVGSNGSVAWAFTNSQGDWSDRVMLEVTEDDHYITPDGPVPFQNRFSTVKVSGDTPQTMQVRYSIWGPVVRSKYDGSLQAIRWTAHNSEATNAGLYKLEQASDVSSAIEIANASGVPPQNFVVGDKQGNIGWSIAGRVPNRIGVDSTFPLSWREAEENWNGWLPLDQYPRVINPASDRIWTANARVVGGENYQKLGDGGYSPGARSLQIRDELMARQSFQERDLLDVSLDDRAVYMSSWRQVALNALDAKAMEANDGRVVFKAYIDEWTGRAVVDDVGYRLVREFQDAVKLKVLMNLGRYFTLLSNNPEGSVDDGWIQELKKEEVSVLRLLERQPDNWLPPAYGSWNELVLETIDEVISELGGVEALPLKTWGERNTARIRHPLSGSIPYIGEWLNMPAVQLAGDNWMPRAQQPDQGVSERMIVSPGNEEEGIMHIPGGQSGHPLSSFYQSGFYDWLDANPSPFLPGASEYTLMIIPGE</sequence>
<comment type="caution">
    <text evidence="5">The sequence shown here is derived from an EMBL/GenBank/DDBJ whole genome shotgun (WGS) entry which is preliminary data.</text>
</comment>
<evidence type="ECO:0000256" key="1">
    <source>
        <dbReference type="ARBA" id="ARBA00006586"/>
    </source>
</evidence>
<dbReference type="SUPFAM" id="SSF56235">
    <property type="entry name" value="N-terminal nucleophile aminohydrolases (Ntn hydrolases)"/>
    <property type="match status" value="1"/>
</dbReference>
<dbReference type="Gene3D" id="2.30.120.10">
    <property type="match status" value="1"/>
</dbReference>
<reference evidence="5 6" key="1">
    <citation type="submission" date="2022-05" db="EMBL/GenBank/DDBJ databases">
        <authorList>
            <person name="Park J.-S."/>
        </authorList>
    </citation>
    <scope>NUCLEOTIDE SEQUENCE [LARGE SCALE GENOMIC DNA]</scope>
    <source>
        <strain evidence="5 6">2012CJ34-2</strain>
    </source>
</reference>
<dbReference type="InterPro" id="IPR043146">
    <property type="entry name" value="Penicillin_amidase_N_B-knob"/>
</dbReference>
<evidence type="ECO:0000256" key="3">
    <source>
        <dbReference type="ARBA" id="ARBA00023145"/>
    </source>
</evidence>
<dbReference type="Gene3D" id="3.60.20.10">
    <property type="entry name" value="Glutamine Phosphoribosylpyrophosphate, subunit 1, domain 1"/>
    <property type="match status" value="1"/>
</dbReference>
<evidence type="ECO:0000256" key="4">
    <source>
        <dbReference type="ARBA" id="ARBA00038735"/>
    </source>
</evidence>
<dbReference type="EMBL" id="JAMFLX010000039">
    <property type="protein sequence ID" value="MCL6271963.1"/>
    <property type="molecule type" value="Genomic_DNA"/>
</dbReference>
<keyword evidence="2" id="KW-0378">Hydrolase</keyword>
<dbReference type="PANTHER" id="PTHR34218">
    <property type="entry name" value="PEPTIDASE S45 PENICILLIN AMIDASE"/>
    <property type="match status" value="1"/>
</dbReference>
<keyword evidence="6" id="KW-1185">Reference proteome</keyword>
<dbReference type="InterPro" id="IPR023343">
    <property type="entry name" value="Penicillin_amidase_dom1"/>
</dbReference>
<name>A0ABT0PNC7_9GAMM</name>
<evidence type="ECO:0000313" key="5">
    <source>
        <dbReference type="EMBL" id="MCL6271963.1"/>
    </source>
</evidence>
<evidence type="ECO:0000313" key="6">
    <source>
        <dbReference type="Proteomes" id="UP001203338"/>
    </source>
</evidence>
<dbReference type="Gene3D" id="1.10.1400.10">
    <property type="match status" value="1"/>
</dbReference>
<accession>A0ABT0PNC7</accession>
<protein>
    <submittedName>
        <fullName evidence="5">Penicillin acylase family protein</fullName>
    </submittedName>
</protein>
<dbReference type="Proteomes" id="UP001203338">
    <property type="component" value="Unassembled WGS sequence"/>
</dbReference>
<proteinExistence type="inferred from homology"/>
<evidence type="ECO:0000256" key="2">
    <source>
        <dbReference type="ARBA" id="ARBA00022801"/>
    </source>
</evidence>
<dbReference type="InterPro" id="IPR014395">
    <property type="entry name" value="Pen/GL7ACA/AHL_acylase"/>
</dbReference>
<dbReference type="InterPro" id="IPR002692">
    <property type="entry name" value="S45"/>
</dbReference>
<dbReference type="InterPro" id="IPR043147">
    <property type="entry name" value="Penicillin_amidase_A-knob"/>
</dbReference>
<keyword evidence="3" id="KW-0865">Zymogen</keyword>
<comment type="similarity">
    <text evidence="1">Belongs to the peptidase S45 family.</text>
</comment>
<organism evidence="5 6">
    <name type="scientific">Parendozoicomonas callyspongiae</name>
    <dbReference type="NCBI Taxonomy" id="2942213"/>
    <lineage>
        <taxon>Bacteria</taxon>
        <taxon>Pseudomonadati</taxon>
        <taxon>Pseudomonadota</taxon>
        <taxon>Gammaproteobacteria</taxon>
        <taxon>Oceanospirillales</taxon>
        <taxon>Endozoicomonadaceae</taxon>
        <taxon>Parendozoicomonas</taxon>
    </lineage>
</organism>
<gene>
    <name evidence="5" type="ORF">M3P05_18750</name>
</gene>
<dbReference type="Pfam" id="PF01804">
    <property type="entry name" value="Penicil_amidase"/>
    <property type="match status" value="1"/>
</dbReference>
<dbReference type="CDD" id="cd03747">
    <property type="entry name" value="Ntn_PGA_like"/>
    <property type="match status" value="1"/>
</dbReference>
<dbReference type="PANTHER" id="PTHR34218:SF4">
    <property type="entry name" value="ACYL-HOMOSERINE LACTONE ACYLASE QUIP"/>
    <property type="match status" value="1"/>
</dbReference>
<dbReference type="InterPro" id="IPR029055">
    <property type="entry name" value="Ntn_hydrolases_N"/>
</dbReference>